<dbReference type="EMBL" id="UYRT01093885">
    <property type="protein sequence ID" value="VDN39238.1"/>
    <property type="molecule type" value="Genomic_DNA"/>
</dbReference>
<evidence type="ECO:0000313" key="2">
    <source>
        <dbReference type="EMBL" id="VDN39238.1"/>
    </source>
</evidence>
<feature type="region of interest" description="Disordered" evidence="1">
    <location>
        <begin position="68"/>
        <end position="122"/>
    </location>
</feature>
<sequence>MAPINGKSQTSEASQELKLPTRLKNNRPEETGAKKTEMSDMIFPDMEEIETLPEISVKSKLRKFTVKEQPEEKHLSVDINGRTKAATLPGASRKLRSKGTSQEPKSSTLLMDNRSKKSKTLDSFRNAVREAMSRMGFKKAREAEKLEKNVEKGKSYKHRVIALLYCFSLADYLVAEGRKYDNAPD</sequence>
<dbReference type="AlphaFoldDB" id="A0A183ELW4"/>
<evidence type="ECO:0000256" key="1">
    <source>
        <dbReference type="SAM" id="MobiDB-lite"/>
    </source>
</evidence>
<reference evidence="2 3" key="2">
    <citation type="submission" date="2018-11" db="EMBL/GenBank/DDBJ databases">
        <authorList>
            <consortium name="Pathogen Informatics"/>
        </authorList>
    </citation>
    <scope>NUCLEOTIDE SEQUENCE [LARGE SCALE GENOMIC DNA]</scope>
</reference>
<name>A0A183ELW4_9BILA</name>
<dbReference type="Proteomes" id="UP000271098">
    <property type="component" value="Unassembled WGS sequence"/>
</dbReference>
<evidence type="ECO:0000313" key="4">
    <source>
        <dbReference type="WBParaSite" id="GPUH_0002198201-mRNA-1"/>
    </source>
</evidence>
<organism evidence="4">
    <name type="scientific">Gongylonema pulchrum</name>
    <dbReference type="NCBI Taxonomy" id="637853"/>
    <lineage>
        <taxon>Eukaryota</taxon>
        <taxon>Metazoa</taxon>
        <taxon>Ecdysozoa</taxon>
        <taxon>Nematoda</taxon>
        <taxon>Chromadorea</taxon>
        <taxon>Rhabditida</taxon>
        <taxon>Spirurina</taxon>
        <taxon>Spiruromorpha</taxon>
        <taxon>Spiruroidea</taxon>
        <taxon>Gongylonematidae</taxon>
        <taxon>Gongylonema</taxon>
    </lineage>
</organism>
<feature type="compositionally biased region" description="Polar residues" evidence="1">
    <location>
        <begin position="1"/>
        <end position="14"/>
    </location>
</feature>
<evidence type="ECO:0000313" key="3">
    <source>
        <dbReference type="Proteomes" id="UP000271098"/>
    </source>
</evidence>
<keyword evidence="3" id="KW-1185">Reference proteome</keyword>
<feature type="region of interest" description="Disordered" evidence="1">
    <location>
        <begin position="1"/>
        <end position="42"/>
    </location>
</feature>
<feature type="compositionally biased region" description="Polar residues" evidence="1">
    <location>
        <begin position="98"/>
        <end position="110"/>
    </location>
</feature>
<protein>
    <submittedName>
        <fullName evidence="4">CaM_binding domain-containing protein</fullName>
    </submittedName>
</protein>
<feature type="compositionally biased region" description="Basic and acidic residues" evidence="1">
    <location>
        <begin position="26"/>
        <end position="38"/>
    </location>
</feature>
<feature type="compositionally biased region" description="Basic and acidic residues" evidence="1">
    <location>
        <begin position="113"/>
        <end position="122"/>
    </location>
</feature>
<dbReference type="WBParaSite" id="GPUH_0002198201-mRNA-1">
    <property type="protein sequence ID" value="GPUH_0002198201-mRNA-1"/>
    <property type="gene ID" value="GPUH_0002198201"/>
</dbReference>
<gene>
    <name evidence="2" type="ORF">GPUH_LOCUS21955</name>
</gene>
<reference evidence="4" key="1">
    <citation type="submission" date="2016-06" db="UniProtKB">
        <authorList>
            <consortium name="WormBaseParasite"/>
        </authorList>
    </citation>
    <scope>IDENTIFICATION</scope>
</reference>
<accession>A0A183ELW4</accession>
<proteinExistence type="predicted"/>